<dbReference type="KEGG" id="ehx:EMIHUDRAFT_443029"/>
<organism evidence="2 3">
    <name type="scientific">Emiliania huxleyi (strain CCMP1516)</name>
    <dbReference type="NCBI Taxonomy" id="280463"/>
    <lineage>
        <taxon>Eukaryota</taxon>
        <taxon>Haptista</taxon>
        <taxon>Haptophyta</taxon>
        <taxon>Prymnesiophyceae</taxon>
        <taxon>Isochrysidales</taxon>
        <taxon>Noelaerhabdaceae</taxon>
        <taxon>Emiliania</taxon>
    </lineage>
</organism>
<evidence type="ECO:0000313" key="2">
    <source>
        <dbReference type="EnsemblProtists" id="EOD28168"/>
    </source>
</evidence>
<protein>
    <recommendedName>
        <fullName evidence="4">PDZ domain-containing protein</fullName>
    </recommendedName>
</protein>
<dbReference type="RefSeq" id="XP_005780597.1">
    <property type="nucleotide sequence ID" value="XM_005780540.1"/>
</dbReference>
<feature type="region of interest" description="Disordered" evidence="1">
    <location>
        <begin position="1"/>
        <end position="80"/>
    </location>
</feature>
<evidence type="ECO:0000256" key="1">
    <source>
        <dbReference type="SAM" id="MobiDB-lite"/>
    </source>
</evidence>
<feature type="compositionally biased region" description="Polar residues" evidence="1">
    <location>
        <begin position="66"/>
        <end position="75"/>
    </location>
</feature>
<proteinExistence type="predicted"/>
<name>A0A0D3JXD3_EMIH1</name>
<reference evidence="3" key="1">
    <citation type="journal article" date="2013" name="Nature">
        <title>Pan genome of the phytoplankton Emiliania underpins its global distribution.</title>
        <authorList>
            <person name="Read B.A."/>
            <person name="Kegel J."/>
            <person name="Klute M.J."/>
            <person name="Kuo A."/>
            <person name="Lefebvre S.C."/>
            <person name="Maumus F."/>
            <person name="Mayer C."/>
            <person name="Miller J."/>
            <person name="Monier A."/>
            <person name="Salamov A."/>
            <person name="Young J."/>
            <person name="Aguilar M."/>
            <person name="Claverie J.M."/>
            <person name="Frickenhaus S."/>
            <person name="Gonzalez K."/>
            <person name="Herman E.K."/>
            <person name="Lin Y.C."/>
            <person name="Napier J."/>
            <person name="Ogata H."/>
            <person name="Sarno A.F."/>
            <person name="Shmutz J."/>
            <person name="Schroeder D."/>
            <person name="de Vargas C."/>
            <person name="Verret F."/>
            <person name="von Dassow P."/>
            <person name="Valentin K."/>
            <person name="Van de Peer Y."/>
            <person name="Wheeler G."/>
            <person name="Dacks J.B."/>
            <person name="Delwiche C.F."/>
            <person name="Dyhrman S.T."/>
            <person name="Glockner G."/>
            <person name="John U."/>
            <person name="Richards T."/>
            <person name="Worden A.Z."/>
            <person name="Zhang X."/>
            <person name="Grigoriev I.V."/>
            <person name="Allen A.E."/>
            <person name="Bidle K."/>
            <person name="Borodovsky M."/>
            <person name="Bowler C."/>
            <person name="Brownlee C."/>
            <person name="Cock J.M."/>
            <person name="Elias M."/>
            <person name="Gladyshev V.N."/>
            <person name="Groth M."/>
            <person name="Guda C."/>
            <person name="Hadaegh A."/>
            <person name="Iglesias-Rodriguez M.D."/>
            <person name="Jenkins J."/>
            <person name="Jones B.M."/>
            <person name="Lawson T."/>
            <person name="Leese F."/>
            <person name="Lindquist E."/>
            <person name="Lobanov A."/>
            <person name="Lomsadze A."/>
            <person name="Malik S.B."/>
            <person name="Marsh M.E."/>
            <person name="Mackinder L."/>
            <person name="Mock T."/>
            <person name="Mueller-Roeber B."/>
            <person name="Pagarete A."/>
            <person name="Parker M."/>
            <person name="Probert I."/>
            <person name="Quesneville H."/>
            <person name="Raines C."/>
            <person name="Rensing S.A."/>
            <person name="Riano-Pachon D.M."/>
            <person name="Richier S."/>
            <person name="Rokitta S."/>
            <person name="Shiraiwa Y."/>
            <person name="Soanes D.M."/>
            <person name="van der Giezen M."/>
            <person name="Wahlund T.M."/>
            <person name="Williams B."/>
            <person name="Wilson W."/>
            <person name="Wolfe G."/>
            <person name="Wurch L.L."/>
        </authorList>
    </citation>
    <scope>NUCLEOTIDE SEQUENCE</scope>
</reference>
<reference evidence="2" key="2">
    <citation type="submission" date="2024-10" db="UniProtKB">
        <authorList>
            <consortium name="EnsemblProtists"/>
        </authorList>
    </citation>
    <scope>IDENTIFICATION</scope>
</reference>
<evidence type="ECO:0000313" key="3">
    <source>
        <dbReference type="Proteomes" id="UP000013827"/>
    </source>
</evidence>
<dbReference type="Proteomes" id="UP000013827">
    <property type="component" value="Unassembled WGS sequence"/>
</dbReference>
<dbReference type="EnsemblProtists" id="EOD28168">
    <property type="protein sequence ID" value="EOD28168"/>
    <property type="gene ID" value="EMIHUDRAFT_443029"/>
</dbReference>
<accession>A0A0D3JXD3</accession>
<dbReference type="GeneID" id="17273714"/>
<sequence length="182" mass="18699">MMQPPRLARPKAGGDADAGARRASSRRAAAPAAGAAATPSASRSTRARTAATPGGACATPSVGAGCSTSRSSTAGMMTPRMHETPRFVRNGEVMLSANGSPINLLNTVKAKAGKRGRSAAVVLELADGSELDLAEATTRKDLSLNAEAREEAVGQLLELQAQIEAHLKAMKYGCPLDDSKDE</sequence>
<evidence type="ECO:0008006" key="4">
    <source>
        <dbReference type="Google" id="ProtNLM"/>
    </source>
</evidence>
<dbReference type="HOGENOM" id="CLU_1484652_0_0_1"/>
<dbReference type="PaxDb" id="2903-EOD28168"/>
<dbReference type="AlphaFoldDB" id="A0A0D3JXD3"/>
<keyword evidence="3" id="KW-1185">Reference proteome</keyword>
<feature type="compositionally biased region" description="Low complexity" evidence="1">
    <location>
        <begin position="26"/>
        <end position="61"/>
    </location>
</feature>